<sequence>MLRWSCALVTGAVLSAFALLLVGAEYETESPVVVEVTRTHGLHSGDLLVVGGWVVAVLALLLLTVRSGRTPR</sequence>
<proteinExistence type="predicted"/>
<dbReference type="RefSeq" id="WP_142027779.1">
    <property type="nucleotide sequence ID" value="NZ_VFQE01000002.1"/>
</dbReference>
<accession>A0A543P1B1</accession>
<evidence type="ECO:0000313" key="3">
    <source>
        <dbReference type="Proteomes" id="UP000319865"/>
    </source>
</evidence>
<keyword evidence="1" id="KW-0472">Membrane</keyword>
<dbReference type="AlphaFoldDB" id="A0A543P1B1"/>
<feature type="transmembrane region" description="Helical" evidence="1">
    <location>
        <begin position="47"/>
        <end position="65"/>
    </location>
</feature>
<keyword evidence="1" id="KW-0812">Transmembrane</keyword>
<organism evidence="2 3">
    <name type="scientific">Blastococcus colisei</name>
    <dbReference type="NCBI Taxonomy" id="1564162"/>
    <lineage>
        <taxon>Bacteria</taxon>
        <taxon>Bacillati</taxon>
        <taxon>Actinomycetota</taxon>
        <taxon>Actinomycetes</taxon>
        <taxon>Geodermatophilales</taxon>
        <taxon>Geodermatophilaceae</taxon>
        <taxon>Blastococcus</taxon>
    </lineage>
</organism>
<keyword evidence="3" id="KW-1185">Reference proteome</keyword>
<evidence type="ECO:0000256" key="1">
    <source>
        <dbReference type="SAM" id="Phobius"/>
    </source>
</evidence>
<gene>
    <name evidence="2" type="ORF">FHU33_4554</name>
</gene>
<keyword evidence="1" id="KW-1133">Transmembrane helix</keyword>
<dbReference type="OrthoDB" id="5198702at2"/>
<dbReference type="EMBL" id="VFQE01000002">
    <property type="protein sequence ID" value="TQN37882.1"/>
    <property type="molecule type" value="Genomic_DNA"/>
</dbReference>
<dbReference type="Proteomes" id="UP000319865">
    <property type="component" value="Unassembled WGS sequence"/>
</dbReference>
<reference evidence="2 3" key="1">
    <citation type="submission" date="2019-06" db="EMBL/GenBank/DDBJ databases">
        <title>Sequencing the genomes of 1000 actinobacteria strains.</title>
        <authorList>
            <person name="Klenk H.-P."/>
        </authorList>
    </citation>
    <scope>NUCLEOTIDE SEQUENCE [LARGE SCALE GENOMIC DNA]</scope>
    <source>
        <strain evidence="2 3">DSM 46837</strain>
    </source>
</reference>
<protein>
    <submittedName>
        <fullName evidence="2">Uncharacterized protein</fullName>
    </submittedName>
</protein>
<evidence type="ECO:0000313" key="2">
    <source>
        <dbReference type="EMBL" id="TQN37882.1"/>
    </source>
</evidence>
<name>A0A543P1B1_9ACTN</name>
<comment type="caution">
    <text evidence="2">The sequence shown here is derived from an EMBL/GenBank/DDBJ whole genome shotgun (WGS) entry which is preliminary data.</text>
</comment>